<dbReference type="InterPro" id="IPR058790">
    <property type="entry name" value="BSH_CusB"/>
</dbReference>
<evidence type="ECO:0000259" key="5">
    <source>
        <dbReference type="Pfam" id="PF25919"/>
    </source>
</evidence>
<dbReference type="Gene3D" id="6.10.140.730">
    <property type="match status" value="1"/>
</dbReference>
<evidence type="ECO:0000256" key="3">
    <source>
        <dbReference type="SAM" id="MobiDB-lite"/>
    </source>
</evidence>
<reference evidence="8" key="1">
    <citation type="submission" date="2022-08" db="EMBL/GenBank/DDBJ databases">
        <title>Catabolic pathway analysis in culturable SAR92 clade bacteria reveals their overlooked roles in DMSP degradation in coastal seas.</title>
        <authorList>
            <person name="He X."/>
            <person name="Zhang X."/>
            <person name="Zhang Y."/>
        </authorList>
    </citation>
    <scope>NUCLEOTIDE SEQUENCE</scope>
    <source>
        <strain evidence="8">H455</strain>
    </source>
</reference>
<evidence type="ECO:0000259" key="7">
    <source>
        <dbReference type="Pfam" id="PF25975"/>
    </source>
</evidence>
<dbReference type="InterPro" id="IPR058649">
    <property type="entry name" value="CzcB_C"/>
</dbReference>
<evidence type="ECO:0000256" key="1">
    <source>
        <dbReference type="ARBA" id="ARBA00009477"/>
    </source>
</evidence>
<dbReference type="InterPro" id="IPR058792">
    <property type="entry name" value="Beta-barrel_RND_2"/>
</dbReference>
<dbReference type="Pfam" id="PF25954">
    <property type="entry name" value="Beta-barrel_RND_2"/>
    <property type="match status" value="1"/>
</dbReference>
<organism evidence="8 9">
    <name type="scientific">SAR92 clade bacterium H455</name>
    <dbReference type="NCBI Taxonomy" id="2974818"/>
    <lineage>
        <taxon>Bacteria</taxon>
        <taxon>Pseudomonadati</taxon>
        <taxon>Pseudomonadota</taxon>
        <taxon>Gammaproteobacteria</taxon>
        <taxon>Cellvibrionales</taxon>
        <taxon>Porticoccaceae</taxon>
        <taxon>SAR92 clade</taxon>
    </lineage>
</organism>
<dbReference type="Pfam" id="PF25869">
    <property type="entry name" value="3HB_CusB"/>
    <property type="match status" value="1"/>
</dbReference>
<feature type="compositionally biased region" description="Polar residues" evidence="3">
    <location>
        <begin position="459"/>
        <end position="468"/>
    </location>
</feature>
<protein>
    <submittedName>
        <fullName evidence="8">Efflux RND transporter periplasmic adaptor subunit</fullName>
    </submittedName>
</protein>
<keyword evidence="9" id="KW-1185">Reference proteome</keyword>
<dbReference type="SUPFAM" id="SSF111369">
    <property type="entry name" value="HlyD-like secretion proteins"/>
    <property type="match status" value="1"/>
</dbReference>
<evidence type="ECO:0000256" key="2">
    <source>
        <dbReference type="ARBA" id="ARBA00022448"/>
    </source>
</evidence>
<dbReference type="PANTHER" id="PTHR30097">
    <property type="entry name" value="CATION EFFLUX SYSTEM PROTEIN CUSB"/>
    <property type="match status" value="1"/>
</dbReference>
<feature type="region of interest" description="Disordered" evidence="3">
    <location>
        <begin position="456"/>
        <end position="510"/>
    </location>
</feature>
<gene>
    <name evidence="8" type="ORF">NYF23_03865</name>
</gene>
<comment type="similarity">
    <text evidence="1">Belongs to the membrane fusion protein (MFP) (TC 8.A.1) family.</text>
</comment>
<dbReference type="InterPro" id="IPR006143">
    <property type="entry name" value="RND_pump_MFP"/>
</dbReference>
<dbReference type="InterPro" id="IPR058791">
    <property type="entry name" value="3HB_CusB"/>
</dbReference>
<proteinExistence type="inferred from homology"/>
<evidence type="ECO:0000259" key="4">
    <source>
        <dbReference type="Pfam" id="PF25869"/>
    </source>
</evidence>
<name>A0ABY5TPI5_9GAMM</name>
<dbReference type="NCBIfam" id="TIGR01730">
    <property type="entry name" value="RND_mfp"/>
    <property type="match status" value="1"/>
</dbReference>
<dbReference type="PANTHER" id="PTHR30097:SF15">
    <property type="entry name" value="CATION EFFLUX SYSTEM PROTEIN CUSB"/>
    <property type="match status" value="1"/>
</dbReference>
<keyword evidence="2" id="KW-0813">Transport</keyword>
<evidence type="ECO:0000313" key="9">
    <source>
        <dbReference type="Proteomes" id="UP001059934"/>
    </source>
</evidence>
<evidence type="ECO:0000313" key="8">
    <source>
        <dbReference type="EMBL" id="UVW35755.1"/>
    </source>
</evidence>
<feature type="domain" description="CusB-like barrel-sandwich hybrid" evidence="5">
    <location>
        <begin position="164"/>
        <end position="289"/>
    </location>
</feature>
<dbReference type="Pfam" id="PF25975">
    <property type="entry name" value="CzcB_C"/>
    <property type="match status" value="1"/>
</dbReference>
<feature type="domain" description="CusB-like beta-barrel" evidence="6">
    <location>
        <begin position="296"/>
        <end position="373"/>
    </location>
</feature>
<feature type="domain" description="CusB-like three alpha-helical bundle" evidence="4">
    <location>
        <begin position="198"/>
        <end position="258"/>
    </location>
</feature>
<sequence length="510" mass="56820">MNKSTLLIAPLMLLIGVGAGYWLFGDGASSTVVTEEKSQPLFYRNPMNPDVTSPTPAKDSMGMDYIPVYAEKDKKATSQEILFYRSPMNPSVTSPIPAKDAMGMDYVPVYADSENSKVAGTVTIDPVVVQNIGVRTVTAKQTDISRTIRAVGRVDFDEERMTRLHPKVEGWIEEIRVDKTGQSVAKDDVLLSIYSPKLVSTQQEYLLALNNVSALEKSPFDEIRRGAEELARSSRERLLLLDVSEHQIRELEKTRKVKKSLHIHSPTAGTVIRIGSRQGQFVTPKTELYMMVDLNQVWVYADVYEYELPWVKLGDEVEMTLASVPGKTFRGSLSYIYPYAEAKTRTTKVRLVFDNREQLLRPDMFAQVSIKSNTVDNAVVIPAEAIIRSGTRTQVFLVRGPGKFEPRIVKLGFESDGQVAVLEGVEVGDEVVTSAQFLVDSESKLREATAKMMDALKGSNDSSKSIGINQDKDLENNEMTDHSNMKVNDHSGMDMNNDLKDEAQEAHGHD</sequence>
<dbReference type="Proteomes" id="UP001059934">
    <property type="component" value="Chromosome"/>
</dbReference>
<feature type="domain" description="CzcB-like C-terminal circularly permuted SH3-like" evidence="7">
    <location>
        <begin position="379"/>
        <end position="439"/>
    </location>
</feature>
<dbReference type="EMBL" id="CP103416">
    <property type="protein sequence ID" value="UVW35755.1"/>
    <property type="molecule type" value="Genomic_DNA"/>
</dbReference>
<feature type="compositionally biased region" description="Basic and acidic residues" evidence="3">
    <location>
        <begin position="470"/>
        <end position="510"/>
    </location>
</feature>
<evidence type="ECO:0000259" key="6">
    <source>
        <dbReference type="Pfam" id="PF25954"/>
    </source>
</evidence>
<dbReference type="Gene3D" id="2.40.420.20">
    <property type="match status" value="1"/>
</dbReference>
<accession>A0ABY5TPI5</accession>
<dbReference type="Gene3D" id="2.40.30.170">
    <property type="match status" value="1"/>
</dbReference>
<dbReference type="InterPro" id="IPR051909">
    <property type="entry name" value="MFP_Cation_Efflux"/>
</dbReference>
<dbReference type="Pfam" id="PF25919">
    <property type="entry name" value="BSH_CusB"/>
    <property type="match status" value="1"/>
</dbReference>